<dbReference type="HAMAP" id="MF_00131">
    <property type="entry name" value="Trp_synth_alpha"/>
    <property type="match status" value="1"/>
</dbReference>
<evidence type="ECO:0000256" key="6">
    <source>
        <dbReference type="ARBA" id="ARBA00023141"/>
    </source>
</evidence>
<dbReference type="EMBL" id="BDFD01000007">
    <property type="protein sequence ID" value="GAV20150.1"/>
    <property type="molecule type" value="Genomic_DNA"/>
</dbReference>
<comment type="caution">
    <text evidence="11">The sequence shown here is derived from an EMBL/GenBank/DDBJ whole genome shotgun (WGS) entry which is preliminary data.</text>
</comment>
<evidence type="ECO:0000313" key="12">
    <source>
        <dbReference type="Proteomes" id="UP000231632"/>
    </source>
</evidence>
<evidence type="ECO:0000256" key="3">
    <source>
        <dbReference type="ARBA" id="ARBA00011270"/>
    </source>
</evidence>
<dbReference type="PROSITE" id="PS00167">
    <property type="entry name" value="TRP_SYNTHASE_ALPHA"/>
    <property type="match status" value="1"/>
</dbReference>
<dbReference type="Proteomes" id="UP000231632">
    <property type="component" value="Unassembled WGS sequence"/>
</dbReference>
<dbReference type="InterPro" id="IPR013785">
    <property type="entry name" value="Aldolase_TIM"/>
</dbReference>
<feature type="active site" description="Proton acceptor" evidence="9">
    <location>
        <position position="50"/>
    </location>
</feature>
<comment type="pathway">
    <text evidence="2 9">Amino-acid biosynthesis; L-tryptophan biosynthesis; L-tryptophan from chorismate: step 5/5.</text>
</comment>
<sequence>MSNQRLANVFQRCKAEGRAALVGYLTAGDPDPETSLKLMLAMAERCDILEIGMPFSDPMADGPVIQAASERALEAGTRITDVFEITQAVRQAFPELGIVLMGYANIPYTMGFETFAEQANNVGADGLLVVDVPPEEGHICDDILATHGLDRILLLSPTSTDERIKLACDNGSGFIYYVSLTGITGADMGDVSEIQAKTAHIQSMTDMPVCVGFGVKTPDQAAAVGAFADGVVVGSHFVSQITSNSGEQAICAALSASASAMKEAIHGAAT</sequence>
<gene>
    <name evidence="9" type="primary">trpA</name>
    <name evidence="11" type="ORF">MMIC_P1112</name>
</gene>
<dbReference type="NCBIfam" id="TIGR00262">
    <property type="entry name" value="trpA"/>
    <property type="match status" value="1"/>
</dbReference>
<dbReference type="OrthoDB" id="9804578at2"/>
<dbReference type="FunFam" id="3.20.20.70:FF:000037">
    <property type="entry name" value="Tryptophan synthase alpha chain"/>
    <property type="match status" value="1"/>
</dbReference>
<keyword evidence="4 9" id="KW-0028">Amino-acid biosynthesis</keyword>
<keyword evidence="6 9" id="KW-0057">Aromatic amino acid biosynthesis</keyword>
<dbReference type="PANTHER" id="PTHR43406:SF1">
    <property type="entry name" value="TRYPTOPHAN SYNTHASE ALPHA CHAIN, CHLOROPLASTIC"/>
    <property type="match status" value="1"/>
</dbReference>
<evidence type="ECO:0000256" key="1">
    <source>
        <dbReference type="ARBA" id="ARBA00003365"/>
    </source>
</evidence>
<proteinExistence type="inferred from homology"/>
<keyword evidence="12" id="KW-1185">Reference proteome</keyword>
<organism evidence="11 12">
    <name type="scientific">Mariprofundus micogutta</name>
    <dbReference type="NCBI Taxonomy" id="1921010"/>
    <lineage>
        <taxon>Bacteria</taxon>
        <taxon>Pseudomonadati</taxon>
        <taxon>Pseudomonadota</taxon>
        <taxon>Candidatius Mariprofundia</taxon>
        <taxon>Mariprofundales</taxon>
        <taxon>Mariprofundaceae</taxon>
        <taxon>Mariprofundus</taxon>
    </lineage>
</organism>
<dbReference type="STRING" id="1921010.MMIC_P1112"/>
<dbReference type="GO" id="GO:0005829">
    <property type="term" value="C:cytosol"/>
    <property type="evidence" value="ECO:0007669"/>
    <property type="project" value="TreeGrafter"/>
</dbReference>
<keyword evidence="7 9" id="KW-0456">Lyase</keyword>
<evidence type="ECO:0000256" key="9">
    <source>
        <dbReference type="HAMAP-Rule" id="MF_00131"/>
    </source>
</evidence>
<dbReference type="InterPro" id="IPR011060">
    <property type="entry name" value="RibuloseP-bd_barrel"/>
</dbReference>
<evidence type="ECO:0000256" key="7">
    <source>
        <dbReference type="ARBA" id="ARBA00023239"/>
    </source>
</evidence>
<evidence type="ECO:0000313" key="11">
    <source>
        <dbReference type="EMBL" id="GAV20150.1"/>
    </source>
</evidence>
<evidence type="ECO:0000256" key="8">
    <source>
        <dbReference type="ARBA" id="ARBA00049047"/>
    </source>
</evidence>
<comment type="catalytic activity">
    <reaction evidence="8 9">
        <text>(1S,2R)-1-C-(indol-3-yl)glycerol 3-phosphate + L-serine = D-glyceraldehyde 3-phosphate + L-tryptophan + H2O</text>
        <dbReference type="Rhea" id="RHEA:10532"/>
        <dbReference type="ChEBI" id="CHEBI:15377"/>
        <dbReference type="ChEBI" id="CHEBI:33384"/>
        <dbReference type="ChEBI" id="CHEBI:57912"/>
        <dbReference type="ChEBI" id="CHEBI:58866"/>
        <dbReference type="ChEBI" id="CHEBI:59776"/>
        <dbReference type="EC" id="4.2.1.20"/>
    </reaction>
</comment>
<comment type="function">
    <text evidence="1 9">The alpha subunit is responsible for the aldol cleavage of indoleglycerol phosphate to indole and glyceraldehyde 3-phosphate.</text>
</comment>
<keyword evidence="5 9" id="KW-0822">Tryptophan biosynthesis</keyword>
<dbReference type="AlphaFoldDB" id="A0A1L8CMJ3"/>
<feature type="active site" description="Proton acceptor" evidence="9">
    <location>
        <position position="61"/>
    </location>
</feature>
<accession>A0A1L8CMJ3</accession>
<dbReference type="EC" id="4.2.1.20" evidence="9"/>
<comment type="similarity">
    <text evidence="9 10">Belongs to the TrpA family.</text>
</comment>
<dbReference type="GO" id="GO:0004834">
    <property type="term" value="F:tryptophan synthase activity"/>
    <property type="evidence" value="ECO:0007669"/>
    <property type="project" value="UniProtKB-UniRule"/>
</dbReference>
<dbReference type="SUPFAM" id="SSF51366">
    <property type="entry name" value="Ribulose-phoshate binding barrel"/>
    <property type="match status" value="1"/>
</dbReference>
<dbReference type="CDD" id="cd04724">
    <property type="entry name" value="Tryptophan_synthase_alpha"/>
    <property type="match status" value="1"/>
</dbReference>
<dbReference type="InterPro" id="IPR002028">
    <property type="entry name" value="Trp_synthase_suA"/>
</dbReference>
<comment type="subunit">
    <text evidence="3 9">Tetramer of two alpha and two beta chains.</text>
</comment>
<protein>
    <recommendedName>
        <fullName evidence="9">Tryptophan synthase alpha chain</fullName>
        <ecNumber evidence="9">4.2.1.20</ecNumber>
    </recommendedName>
</protein>
<dbReference type="PANTHER" id="PTHR43406">
    <property type="entry name" value="TRYPTOPHAN SYNTHASE, ALPHA CHAIN"/>
    <property type="match status" value="1"/>
</dbReference>
<evidence type="ECO:0000256" key="4">
    <source>
        <dbReference type="ARBA" id="ARBA00022605"/>
    </source>
</evidence>
<dbReference type="UniPathway" id="UPA00035">
    <property type="reaction ID" value="UER00044"/>
</dbReference>
<evidence type="ECO:0000256" key="5">
    <source>
        <dbReference type="ARBA" id="ARBA00022822"/>
    </source>
</evidence>
<dbReference type="Gene3D" id="3.20.20.70">
    <property type="entry name" value="Aldolase class I"/>
    <property type="match status" value="1"/>
</dbReference>
<evidence type="ECO:0000256" key="2">
    <source>
        <dbReference type="ARBA" id="ARBA00004733"/>
    </source>
</evidence>
<dbReference type="RefSeq" id="WP_072659457.1">
    <property type="nucleotide sequence ID" value="NZ_BDFD01000007.1"/>
</dbReference>
<name>A0A1L8CMJ3_9PROT</name>
<reference evidence="11 12" key="1">
    <citation type="journal article" date="2017" name="Arch. Microbiol.">
        <title>Mariprofundus micogutta sp. nov., a novel iron-oxidizing zetaproteobacterium isolated from a deep-sea hydrothermal field at the Bayonnaise knoll of the Izu-Ogasawara arc, and a description of Mariprofundales ord. nov. and Zetaproteobacteria classis nov.</title>
        <authorList>
            <person name="Makita H."/>
            <person name="Tanaka E."/>
            <person name="Mitsunobu S."/>
            <person name="Miyazaki M."/>
            <person name="Nunoura T."/>
            <person name="Uematsu K."/>
            <person name="Takaki Y."/>
            <person name="Nishi S."/>
            <person name="Shimamura S."/>
            <person name="Takai K."/>
        </authorList>
    </citation>
    <scope>NUCLEOTIDE SEQUENCE [LARGE SCALE GENOMIC DNA]</scope>
    <source>
        <strain evidence="11 12">ET2</strain>
    </source>
</reference>
<evidence type="ECO:0000256" key="10">
    <source>
        <dbReference type="RuleBase" id="RU003662"/>
    </source>
</evidence>
<dbReference type="InterPro" id="IPR018204">
    <property type="entry name" value="Trp_synthase_alpha_AS"/>
</dbReference>
<dbReference type="Pfam" id="PF00290">
    <property type="entry name" value="Trp_syntA"/>
    <property type="match status" value="1"/>
</dbReference>